<evidence type="ECO:0000256" key="4">
    <source>
        <dbReference type="ARBA" id="ARBA00037033"/>
    </source>
</evidence>
<dbReference type="InterPro" id="IPR006636">
    <property type="entry name" value="STI1_HS-bd"/>
</dbReference>
<evidence type="ECO:0000256" key="2">
    <source>
        <dbReference type="ARBA" id="ARBA00022737"/>
    </source>
</evidence>
<keyword evidence="10" id="KW-1185">Reference proteome</keyword>
<dbReference type="GO" id="GO:0005634">
    <property type="term" value="C:nucleus"/>
    <property type="evidence" value="ECO:0007669"/>
    <property type="project" value="UniProtKB-ARBA"/>
</dbReference>
<dbReference type="GO" id="GO:0030544">
    <property type="term" value="F:Hsp70 protein binding"/>
    <property type="evidence" value="ECO:0007669"/>
    <property type="project" value="TreeGrafter"/>
</dbReference>
<feature type="repeat" description="TPR" evidence="6">
    <location>
        <begin position="126"/>
        <end position="159"/>
    </location>
</feature>
<dbReference type="FunFam" id="1.25.40.10:FF:000112">
    <property type="entry name" value="FAM10 family protein"/>
    <property type="match status" value="1"/>
</dbReference>
<evidence type="ECO:0000313" key="9">
    <source>
        <dbReference type="EnsemblMetazoa" id="ACHR010077-PA"/>
    </source>
</evidence>
<evidence type="ECO:0000256" key="7">
    <source>
        <dbReference type="SAM" id="MobiDB-lite"/>
    </source>
</evidence>
<feature type="domain" description="STI1" evidence="8">
    <location>
        <begin position="302"/>
        <end position="341"/>
    </location>
</feature>
<proteinExistence type="inferred from homology"/>
<dbReference type="VEuPathDB" id="VectorBase:ACHR010077"/>
<dbReference type="FunFam" id="6.10.250.3420:FF:000001">
    <property type="entry name" value="Hsc70-interacting protein-like protein"/>
    <property type="match status" value="1"/>
</dbReference>
<dbReference type="EnsemblMetazoa" id="ACHR010077-RA">
    <property type="protein sequence ID" value="ACHR010077-PA"/>
    <property type="gene ID" value="ACHR010077"/>
</dbReference>
<dbReference type="PROSITE" id="PS50005">
    <property type="entry name" value="TPR"/>
    <property type="match status" value="2"/>
</dbReference>
<feature type="repeat" description="TPR" evidence="6">
    <location>
        <begin position="160"/>
        <end position="193"/>
    </location>
</feature>
<dbReference type="Gene3D" id="1.25.40.10">
    <property type="entry name" value="Tetratricopeptide repeat domain"/>
    <property type="match status" value="1"/>
</dbReference>
<comment type="subunit">
    <text evidence="5">Homotetramer. Interacts with Hsc70 as well as DNAJ homologs and Hsp90.</text>
</comment>
<dbReference type="GO" id="GO:0046983">
    <property type="term" value="F:protein dimerization activity"/>
    <property type="evidence" value="ECO:0007669"/>
    <property type="project" value="InterPro"/>
</dbReference>
<evidence type="ECO:0000313" key="10">
    <source>
        <dbReference type="Proteomes" id="UP000075881"/>
    </source>
</evidence>
<evidence type="ECO:0000259" key="8">
    <source>
        <dbReference type="SMART" id="SM00727"/>
    </source>
</evidence>
<comment type="similarity">
    <text evidence="1">Belongs to the FAM10 family.</text>
</comment>
<dbReference type="GO" id="GO:1902494">
    <property type="term" value="C:catalytic complex"/>
    <property type="evidence" value="ECO:0007669"/>
    <property type="project" value="UniProtKB-ARBA"/>
</dbReference>
<dbReference type="AlphaFoldDB" id="A0A182KH39"/>
<dbReference type="Pfam" id="PF18253">
    <property type="entry name" value="HipN"/>
    <property type="match status" value="1"/>
</dbReference>
<dbReference type="PANTHER" id="PTHR45883">
    <property type="entry name" value="HSC70-INTERACTING PROTEIN"/>
    <property type="match status" value="1"/>
</dbReference>
<feature type="compositionally biased region" description="Gly residues" evidence="7">
    <location>
        <begin position="281"/>
        <end position="296"/>
    </location>
</feature>
<dbReference type="STRING" id="43041.A0A182KH39"/>
<dbReference type="SUPFAM" id="SSF48452">
    <property type="entry name" value="TPR-like"/>
    <property type="match status" value="1"/>
</dbReference>
<name>A0A182KH39_9DIPT</name>
<dbReference type="InterPro" id="IPR034649">
    <property type="entry name" value="Hip_N"/>
</dbReference>
<protein>
    <recommendedName>
        <fullName evidence="8">STI1 domain-containing protein</fullName>
    </recommendedName>
</protein>
<dbReference type="InterPro" id="IPR019734">
    <property type="entry name" value="TPR_rpt"/>
</dbReference>
<feature type="region of interest" description="Disordered" evidence="7">
    <location>
        <begin position="237"/>
        <end position="303"/>
    </location>
</feature>
<evidence type="ECO:0000256" key="3">
    <source>
        <dbReference type="ARBA" id="ARBA00022803"/>
    </source>
</evidence>
<dbReference type="PANTHER" id="PTHR45883:SF2">
    <property type="entry name" value="HSC70-INTERACTING PROTEIN"/>
    <property type="match status" value="1"/>
</dbReference>
<evidence type="ECO:0000256" key="1">
    <source>
        <dbReference type="ARBA" id="ARBA00009015"/>
    </source>
</evidence>
<accession>A0A182KH39</accession>
<feature type="compositionally biased region" description="Basic and acidic residues" evidence="7">
    <location>
        <begin position="241"/>
        <end position="278"/>
    </location>
</feature>
<reference evidence="10" key="1">
    <citation type="submission" date="2013-03" db="EMBL/GenBank/DDBJ databases">
        <title>The Genome Sequence of Anopheles christyi ACHKN1017.</title>
        <authorList>
            <consortium name="The Broad Institute Genomics Platform"/>
            <person name="Neafsey D.E."/>
            <person name="Besansky N."/>
            <person name="Walker B."/>
            <person name="Young S.K."/>
            <person name="Zeng Q."/>
            <person name="Gargeya S."/>
            <person name="Fitzgerald M."/>
            <person name="Haas B."/>
            <person name="Abouelleil A."/>
            <person name="Allen A.W."/>
            <person name="Alvarado L."/>
            <person name="Arachchi H.M."/>
            <person name="Berlin A.M."/>
            <person name="Chapman S.B."/>
            <person name="Gainer-Dewar J."/>
            <person name="Goldberg J."/>
            <person name="Griggs A."/>
            <person name="Gujja S."/>
            <person name="Hansen M."/>
            <person name="Howarth C."/>
            <person name="Imamovic A."/>
            <person name="Ireland A."/>
            <person name="Larimer J."/>
            <person name="McCowan C."/>
            <person name="Murphy C."/>
            <person name="Pearson M."/>
            <person name="Poon T.W."/>
            <person name="Priest M."/>
            <person name="Roberts A."/>
            <person name="Saif S."/>
            <person name="Shea T."/>
            <person name="Sisk P."/>
            <person name="Sykes S."/>
            <person name="Wortman J."/>
            <person name="Nusbaum C."/>
            <person name="Birren B."/>
        </authorList>
    </citation>
    <scope>NUCLEOTIDE SEQUENCE [LARGE SCALE GENOMIC DNA]</scope>
    <source>
        <strain evidence="10">ACHKN1017</strain>
    </source>
</reference>
<dbReference type="Pfam" id="PF17830">
    <property type="entry name" value="STI1-HOP_DP"/>
    <property type="match status" value="1"/>
</dbReference>
<dbReference type="SMART" id="SM00028">
    <property type="entry name" value="TPR"/>
    <property type="match status" value="3"/>
</dbReference>
<evidence type="ECO:0000256" key="6">
    <source>
        <dbReference type="PROSITE-ProRule" id="PRU00339"/>
    </source>
</evidence>
<dbReference type="CDD" id="cd14438">
    <property type="entry name" value="Hip_N"/>
    <property type="match status" value="1"/>
</dbReference>
<comment type="function">
    <text evidence="4">One HIP oligomer binds the ATPase domains of at least two HSC70 molecules dependent on activation of the HSC70 ATPase by HSP40. Stabilizes the ADP state of HSC70 that has a high affinity for substrate protein. Through its own chaperone activity, it may contribute to the interaction of HSC70 with various target proteins.</text>
</comment>
<dbReference type="Gene3D" id="1.10.260.100">
    <property type="match status" value="1"/>
</dbReference>
<feature type="region of interest" description="Disordered" evidence="7">
    <location>
        <begin position="49"/>
        <end position="124"/>
    </location>
</feature>
<dbReference type="InterPro" id="IPR011990">
    <property type="entry name" value="TPR-like_helical_dom_sf"/>
</dbReference>
<organism evidence="9 10">
    <name type="scientific">Anopheles christyi</name>
    <dbReference type="NCBI Taxonomy" id="43041"/>
    <lineage>
        <taxon>Eukaryota</taxon>
        <taxon>Metazoa</taxon>
        <taxon>Ecdysozoa</taxon>
        <taxon>Arthropoda</taxon>
        <taxon>Hexapoda</taxon>
        <taxon>Insecta</taxon>
        <taxon>Pterygota</taxon>
        <taxon>Neoptera</taxon>
        <taxon>Endopterygota</taxon>
        <taxon>Diptera</taxon>
        <taxon>Nematocera</taxon>
        <taxon>Culicoidea</taxon>
        <taxon>Culicidae</taxon>
        <taxon>Anophelinae</taxon>
        <taxon>Anopheles</taxon>
    </lineage>
</organism>
<feature type="compositionally biased region" description="Polar residues" evidence="7">
    <location>
        <begin position="77"/>
        <end position="86"/>
    </location>
</feature>
<feature type="compositionally biased region" description="Acidic residues" evidence="7">
    <location>
        <begin position="87"/>
        <end position="107"/>
    </location>
</feature>
<dbReference type="InterPro" id="IPR041243">
    <property type="entry name" value="STI1/HOP_DP"/>
</dbReference>
<dbReference type="SMART" id="SM00727">
    <property type="entry name" value="STI1"/>
    <property type="match status" value="1"/>
</dbReference>
<dbReference type="Proteomes" id="UP000075881">
    <property type="component" value="Unassembled WGS sequence"/>
</dbReference>
<dbReference type="Gene3D" id="6.10.250.3420">
    <property type="match status" value="1"/>
</dbReference>
<keyword evidence="2" id="KW-0677">Repeat</keyword>
<dbReference type="Pfam" id="PF00515">
    <property type="entry name" value="TPR_1"/>
    <property type="match status" value="1"/>
</dbReference>
<evidence type="ECO:0000256" key="5">
    <source>
        <dbReference type="ARBA" id="ARBA00064040"/>
    </source>
</evidence>
<reference evidence="9" key="2">
    <citation type="submission" date="2020-05" db="UniProtKB">
        <authorList>
            <consortium name="EnsemblMetazoa"/>
        </authorList>
    </citation>
    <scope>IDENTIFICATION</scope>
    <source>
        <strain evidence="9">ACHKN1017</strain>
    </source>
</reference>
<sequence>MECPINPAELQKLKVFIDLCQTTPQLLNLPQLNFLKSFIESLGGKVPGGQPDLADMMGGQKATSGGASGAASEEPQTKPSTATAPESDSESDLELDNEGCVEPDTEPDQPMGVAEKEPTEEEFDQANDLRSQAAAAYSEQKYDEAVKLFAEAIQLNPKSALYYAKRGQSYLKLQKPNACIRDCNRALEINPDSATAYKFRGRANRLLGRWEDAAKDLRQACKLDFDEEADEWLKEVTPNAKKIEQHKQKQERRRQEREFRERQERVRLAQEANRKAAEEGAGAGAGGAPNAGGGMPFGDDSAEDLMNAFRDPEMTAAMSDIFSNPANISKYQNNPKIMSVLMKLYSKGLGGGIPGFPGFNGGAGGFPNFGGSDGGAGASAGA</sequence>
<keyword evidence="3 6" id="KW-0802">TPR repeat</keyword>